<feature type="region of interest" description="Disordered" evidence="1">
    <location>
        <begin position="98"/>
        <end position="149"/>
    </location>
</feature>
<sequence>MEIRRNKSRNAHKRLKQYFSKREITNNQNTNLFQTQPNSIMRNTRTSNLKLRTRNKKNLNLMTSIKTTLQTISRGKSKNENSLSRQVRTARSHCRIVTSSKMANPSQPKKRQQSSSRINIHNKISGMKTKNAWVHRKKKKEKKQDLDESWKRQAFATTAKNLELMKQYSKLQRQSKTQRGSRNKDTRKLILKAQDYMEKCAVLLEKKKKSLISPLPDIPNPKPLPSKPAPTFFYPDDTKKFQSIGQKFREKHSQFIEECINSPRLFRDLENEIGEIIRRKNKKFASYNTQSKILSPYSSRAENAKCRRLKEEEQLRAKRSEYITIGNKWKIKKKKEREERHFSLLQQRKKLFIIHTYLAGYLKEISDKFEENKQEKIVQWCGKMLGKKLIYKYQTFICNRSRLFEERMQTRIQMCFKSVWSLGMGVTVEERARKIFLMFLSKRQVKTRLKRLFINYGEKLHSVFRKLEANVLRKRQKKQELVDMWEEQKLEIINILRKSKKTVKNSRIKRNLIKLPNEVRDTVLRLYLEKCENQHSIAFFKWMENHSFKTADLIQSYISRLKKSTTEIDNYYLKDEEVGEDNEIKELEQEIGITKEPNKDLEVPDEEDPSQDKRENIDFFMLDTKEEEDDDCINEFDMIGIEISQKKNRRKKGSIIKAFKAPIDLPSQTSRNITDKIKGLSIKINSDIKDPSLKKQESLYKTSNYQTKEKHGGLENPPKLKYKPSKAVMREQILRSLYFKDSSKN</sequence>
<dbReference type="Proteomes" id="UP001295684">
    <property type="component" value="Unassembled WGS sequence"/>
</dbReference>
<accession>A0AAD1XYA8</accession>
<evidence type="ECO:0000313" key="2">
    <source>
        <dbReference type="EMBL" id="CAI2381641.1"/>
    </source>
</evidence>
<feature type="region of interest" description="Disordered" evidence="1">
    <location>
        <begin position="593"/>
        <end position="612"/>
    </location>
</feature>
<comment type="caution">
    <text evidence="2">The sequence shown here is derived from an EMBL/GenBank/DDBJ whole genome shotgun (WGS) entry which is preliminary data.</text>
</comment>
<protein>
    <submittedName>
        <fullName evidence="2">Uncharacterized protein</fullName>
    </submittedName>
</protein>
<feature type="region of interest" description="Disordered" evidence="1">
    <location>
        <begin position="693"/>
        <end position="721"/>
    </location>
</feature>
<dbReference type="AlphaFoldDB" id="A0AAD1XYA8"/>
<dbReference type="EMBL" id="CAMPGE010023738">
    <property type="protein sequence ID" value="CAI2381641.1"/>
    <property type="molecule type" value="Genomic_DNA"/>
</dbReference>
<evidence type="ECO:0000256" key="1">
    <source>
        <dbReference type="SAM" id="MobiDB-lite"/>
    </source>
</evidence>
<reference evidence="2" key="1">
    <citation type="submission" date="2023-07" db="EMBL/GenBank/DDBJ databases">
        <authorList>
            <consortium name="AG Swart"/>
            <person name="Singh M."/>
            <person name="Singh A."/>
            <person name="Seah K."/>
            <person name="Emmerich C."/>
        </authorList>
    </citation>
    <scope>NUCLEOTIDE SEQUENCE</scope>
    <source>
        <strain evidence="2">DP1</strain>
    </source>
</reference>
<evidence type="ECO:0000313" key="3">
    <source>
        <dbReference type="Proteomes" id="UP001295684"/>
    </source>
</evidence>
<gene>
    <name evidence="2" type="ORF">ECRASSUSDP1_LOCUS23099</name>
</gene>
<keyword evidence="3" id="KW-1185">Reference proteome</keyword>
<organism evidence="2 3">
    <name type="scientific">Euplotes crassus</name>
    <dbReference type="NCBI Taxonomy" id="5936"/>
    <lineage>
        <taxon>Eukaryota</taxon>
        <taxon>Sar</taxon>
        <taxon>Alveolata</taxon>
        <taxon>Ciliophora</taxon>
        <taxon>Intramacronucleata</taxon>
        <taxon>Spirotrichea</taxon>
        <taxon>Hypotrichia</taxon>
        <taxon>Euplotida</taxon>
        <taxon>Euplotidae</taxon>
        <taxon>Moneuplotes</taxon>
    </lineage>
</organism>
<proteinExistence type="predicted"/>
<name>A0AAD1XYA8_EUPCR</name>